<feature type="repeat" description="TPR" evidence="3">
    <location>
        <begin position="277"/>
        <end position="310"/>
    </location>
</feature>
<dbReference type="EMBL" id="KP211807">
    <property type="protein sequence ID" value="ANV78942.1"/>
    <property type="molecule type" value="Genomic_DNA"/>
</dbReference>
<evidence type="ECO:0000256" key="2">
    <source>
        <dbReference type="ARBA" id="ARBA00022803"/>
    </source>
</evidence>
<sequence length="363" mass="41504">MLLRNNSLDWSKKVLDEAPVESWEHPALHVMRGRLYLSEVDEHRDNTGNYDQMIILEALSSFDSAIEYNRESGLAWLGRSRALRYQGSYNEAEIALVRARRLIPEHPSIPLEEAQLSLDLGRLDQANVMISEASTQLQDNSTIPFIKGLIAAKKGNLAEAQESFTRTLEMDKNHVRARLNRCSAALLQEELTLALDDANFLVENRPNLNLARLRRSEILMNLGDWIEAERELRRLLTKSPEYTMALVHMGTCMNAMGRAEQAEKPLNRAIQIDPTLSDAWYQRGLLYLDFGRLNEAFADFESAAKCNPRHLDAKLRIAAILHEGDEPEKSVLAWREVLNIDPENRLARRRLEESRGKTTHQKI</sequence>
<keyword evidence="2 3" id="KW-0802">TPR repeat</keyword>
<evidence type="ECO:0000256" key="3">
    <source>
        <dbReference type="PROSITE-ProRule" id="PRU00339"/>
    </source>
</evidence>
<dbReference type="InterPro" id="IPR050498">
    <property type="entry name" value="Ycf3"/>
</dbReference>
<dbReference type="AlphaFoldDB" id="A0A1B1T9I3"/>
<reference evidence="4" key="2">
    <citation type="journal article" date="2015" name="ISME J.">
        <title>A new class of marine Euryarchaeota group II from the Mediterranean deep chlorophyll maximum.</title>
        <authorList>
            <person name="Martin-Cuadrado A.B."/>
            <person name="Garcia-Heredia I."/>
            <person name="Molto A.G."/>
            <person name="Lopez-Ubeda R."/>
            <person name="Kimes N."/>
            <person name="Lopez-Garcia P."/>
            <person name="Moreira D."/>
            <person name="Rodriguez-Valera F."/>
        </authorList>
    </citation>
    <scope>NUCLEOTIDE SEQUENCE</scope>
</reference>
<dbReference type="Pfam" id="PF13181">
    <property type="entry name" value="TPR_8"/>
    <property type="match status" value="1"/>
</dbReference>
<accession>A0A1B1T9I3</accession>
<reference evidence="4" key="1">
    <citation type="submission" date="2014-11" db="EMBL/GenBank/DDBJ databases">
        <authorList>
            <person name="Zhu J."/>
            <person name="Qi W."/>
            <person name="Song R."/>
        </authorList>
    </citation>
    <scope>NUCLEOTIDE SEQUENCE</scope>
</reference>
<evidence type="ECO:0008006" key="5">
    <source>
        <dbReference type="Google" id="ProtNLM"/>
    </source>
</evidence>
<organism evidence="4">
    <name type="scientific">uncultured Poseidoniia archaeon</name>
    <dbReference type="NCBI Taxonomy" id="1697135"/>
    <lineage>
        <taxon>Archaea</taxon>
        <taxon>Methanobacteriati</taxon>
        <taxon>Thermoplasmatota</taxon>
        <taxon>Candidatus Poseidoniia</taxon>
        <taxon>environmental samples</taxon>
    </lineage>
</organism>
<dbReference type="Pfam" id="PF14559">
    <property type="entry name" value="TPR_19"/>
    <property type="match status" value="1"/>
</dbReference>
<proteinExistence type="predicted"/>
<evidence type="ECO:0000313" key="4">
    <source>
        <dbReference type="EMBL" id="ANV78942.1"/>
    </source>
</evidence>
<dbReference type="PROSITE" id="PS50005">
    <property type="entry name" value="TPR"/>
    <property type="match status" value="2"/>
</dbReference>
<dbReference type="SMART" id="SM00028">
    <property type="entry name" value="TPR"/>
    <property type="match status" value="7"/>
</dbReference>
<name>A0A1B1T9I3_9ARCH</name>
<dbReference type="PANTHER" id="PTHR44858:SF1">
    <property type="entry name" value="UDP-N-ACETYLGLUCOSAMINE--PEPTIDE N-ACETYLGLUCOSAMINYLTRANSFERASE SPINDLY-RELATED"/>
    <property type="match status" value="1"/>
</dbReference>
<dbReference type="InterPro" id="IPR011990">
    <property type="entry name" value="TPR-like_helical_dom_sf"/>
</dbReference>
<dbReference type="SUPFAM" id="SSF48452">
    <property type="entry name" value="TPR-like"/>
    <property type="match status" value="1"/>
</dbReference>
<dbReference type="Gene3D" id="1.25.40.10">
    <property type="entry name" value="Tetratricopeptide repeat domain"/>
    <property type="match status" value="1"/>
</dbReference>
<evidence type="ECO:0000256" key="1">
    <source>
        <dbReference type="ARBA" id="ARBA00022737"/>
    </source>
</evidence>
<dbReference type="Pfam" id="PF13432">
    <property type="entry name" value="TPR_16"/>
    <property type="match status" value="2"/>
</dbReference>
<dbReference type="PANTHER" id="PTHR44858">
    <property type="entry name" value="TETRATRICOPEPTIDE REPEAT PROTEIN 6"/>
    <property type="match status" value="1"/>
</dbReference>
<keyword evidence="1" id="KW-0677">Repeat</keyword>
<dbReference type="InterPro" id="IPR019734">
    <property type="entry name" value="TPR_rpt"/>
</dbReference>
<feature type="repeat" description="TPR" evidence="3">
    <location>
        <begin position="243"/>
        <end position="276"/>
    </location>
</feature>
<protein>
    <recommendedName>
        <fullName evidence="5">Tetratricopeptide repeat protein</fullName>
    </recommendedName>
</protein>